<sequence>MKKLLAVVLLMLTFPSFAAAEKIGWKDLIPEGFTPPPVKPQSYYDANPEEDRQTNLDAPVVEALDGKKVRIPGYVVQLEGDADKVTEFLLVPYFGACIHVPPPPPNQIIHVQYEEGVPYENTYDAVWIEGTIKVERKEGELAVVGYQMDADSVEVYN</sequence>
<dbReference type="EMBL" id="PIQC01000006">
    <property type="protein sequence ID" value="RUO68275.1"/>
    <property type="molecule type" value="Genomic_DNA"/>
</dbReference>
<gene>
    <name evidence="2" type="ORF">CWI78_08620</name>
</gene>
<dbReference type="AlphaFoldDB" id="A0A432YY20"/>
<protein>
    <submittedName>
        <fullName evidence="2">DUF3299 domain-containing protein</fullName>
    </submittedName>
</protein>
<evidence type="ECO:0000313" key="3">
    <source>
        <dbReference type="Proteomes" id="UP000288058"/>
    </source>
</evidence>
<evidence type="ECO:0000256" key="1">
    <source>
        <dbReference type="SAM" id="SignalP"/>
    </source>
</evidence>
<proteinExistence type="predicted"/>
<dbReference type="Proteomes" id="UP000288058">
    <property type="component" value="Unassembled WGS sequence"/>
</dbReference>
<accession>A0A432YY20</accession>
<dbReference type="OrthoDB" id="9784998at2"/>
<feature type="signal peptide" evidence="1">
    <location>
        <begin position="1"/>
        <end position="18"/>
    </location>
</feature>
<dbReference type="InterPro" id="IPR021727">
    <property type="entry name" value="DUF3299"/>
</dbReference>
<comment type="caution">
    <text evidence="2">The sequence shown here is derived from an EMBL/GenBank/DDBJ whole genome shotgun (WGS) entry which is preliminary data.</text>
</comment>
<dbReference type="Pfam" id="PF11736">
    <property type="entry name" value="DUF3299"/>
    <property type="match status" value="1"/>
</dbReference>
<feature type="chain" id="PRO_5019006056" evidence="1">
    <location>
        <begin position="19"/>
        <end position="157"/>
    </location>
</feature>
<name>A0A432YY20_9GAMM</name>
<reference evidence="3" key="1">
    <citation type="journal article" date="2018" name="Front. Microbiol.">
        <title>Genome-Based Analysis Reveals the Taxonomy and Diversity of the Family Idiomarinaceae.</title>
        <authorList>
            <person name="Liu Y."/>
            <person name="Lai Q."/>
            <person name="Shao Z."/>
        </authorList>
    </citation>
    <scope>NUCLEOTIDE SEQUENCE [LARGE SCALE GENOMIC DNA]</scope>
    <source>
        <strain evidence="3">R22</strain>
    </source>
</reference>
<keyword evidence="1" id="KW-0732">Signal</keyword>
<evidence type="ECO:0000313" key="2">
    <source>
        <dbReference type="EMBL" id="RUO68275.1"/>
    </source>
</evidence>
<organism evidence="2 3">
    <name type="scientific">Idiomarina ramblicola</name>
    <dbReference type="NCBI Taxonomy" id="263724"/>
    <lineage>
        <taxon>Bacteria</taxon>
        <taxon>Pseudomonadati</taxon>
        <taxon>Pseudomonadota</taxon>
        <taxon>Gammaproteobacteria</taxon>
        <taxon>Alteromonadales</taxon>
        <taxon>Idiomarinaceae</taxon>
        <taxon>Idiomarina</taxon>
    </lineage>
</organism>
<dbReference type="RefSeq" id="WP_126782210.1">
    <property type="nucleotide sequence ID" value="NZ_PIQC01000006.1"/>
</dbReference>
<keyword evidence="3" id="KW-1185">Reference proteome</keyword>
<dbReference type="Gene3D" id="2.40.50.870">
    <property type="entry name" value="Protein of unknown function (DUF3299)"/>
    <property type="match status" value="1"/>
</dbReference>